<accession>A0AC60QE46</accession>
<organism evidence="1 2">
    <name type="scientific">Ixodes persulcatus</name>
    <name type="common">Taiga tick</name>
    <dbReference type="NCBI Taxonomy" id="34615"/>
    <lineage>
        <taxon>Eukaryota</taxon>
        <taxon>Metazoa</taxon>
        <taxon>Ecdysozoa</taxon>
        <taxon>Arthropoda</taxon>
        <taxon>Chelicerata</taxon>
        <taxon>Arachnida</taxon>
        <taxon>Acari</taxon>
        <taxon>Parasitiformes</taxon>
        <taxon>Ixodida</taxon>
        <taxon>Ixodoidea</taxon>
        <taxon>Ixodidae</taxon>
        <taxon>Ixodinae</taxon>
        <taxon>Ixodes</taxon>
    </lineage>
</organism>
<reference evidence="1 2" key="1">
    <citation type="journal article" date="2020" name="Cell">
        <title>Large-Scale Comparative Analyses of Tick Genomes Elucidate Their Genetic Diversity and Vector Capacities.</title>
        <authorList>
            <consortium name="Tick Genome and Microbiome Consortium (TIGMIC)"/>
            <person name="Jia N."/>
            <person name="Wang J."/>
            <person name="Shi W."/>
            <person name="Du L."/>
            <person name="Sun Y."/>
            <person name="Zhan W."/>
            <person name="Jiang J.F."/>
            <person name="Wang Q."/>
            <person name="Zhang B."/>
            <person name="Ji P."/>
            <person name="Bell-Sakyi L."/>
            <person name="Cui X.M."/>
            <person name="Yuan T.T."/>
            <person name="Jiang B.G."/>
            <person name="Yang W.F."/>
            <person name="Lam T.T."/>
            <person name="Chang Q.C."/>
            <person name="Ding S.J."/>
            <person name="Wang X.J."/>
            <person name="Zhu J.G."/>
            <person name="Ruan X.D."/>
            <person name="Zhao L."/>
            <person name="Wei J.T."/>
            <person name="Ye R.Z."/>
            <person name="Que T.C."/>
            <person name="Du C.H."/>
            <person name="Zhou Y.H."/>
            <person name="Cheng J.X."/>
            <person name="Dai P.F."/>
            <person name="Guo W.B."/>
            <person name="Han X.H."/>
            <person name="Huang E.J."/>
            <person name="Li L.F."/>
            <person name="Wei W."/>
            <person name="Gao Y.C."/>
            <person name="Liu J.Z."/>
            <person name="Shao H.Z."/>
            <person name="Wang X."/>
            <person name="Wang C.C."/>
            <person name="Yang T.C."/>
            <person name="Huo Q.B."/>
            <person name="Li W."/>
            <person name="Chen H.Y."/>
            <person name="Chen S.E."/>
            <person name="Zhou L.G."/>
            <person name="Ni X.B."/>
            <person name="Tian J.H."/>
            <person name="Sheng Y."/>
            <person name="Liu T."/>
            <person name="Pan Y.S."/>
            <person name="Xia L.Y."/>
            <person name="Li J."/>
            <person name="Zhao F."/>
            <person name="Cao W.C."/>
        </authorList>
    </citation>
    <scope>NUCLEOTIDE SEQUENCE [LARGE SCALE GENOMIC DNA]</scope>
    <source>
        <strain evidence="1">Iper-2018</strain>
    </source>
</reference>
<keyword evidence="2" id="KW-1185">Reference proteome</keyword>
<comment type="caution">
    <text evidence="1">The sequence shown here is derived from an EMBL/GenBank/DDBJ whole genome shotgun (WGS) entry which is preliminary data.</text>
</comment>
<protein>
    <submittedName>
        <fullName evidence="1">Uncharacterized protein</fullName>
    </submittedName>
</protein>
<evidence type="ECO:0000313" key="1">
    <source>
        <dbReference type="EMBL" id="KAG0431129.1"/>
    </source>
</evidence>
<dbReference type="Proteomes" id="UP000805193">
    <property type="component" value="Unassembled WGS sequence"/>
</dbReference>
<proteinExistence type="predicted"/>
<name>A0AC60QE46_IXOPE</name>
<gene>
    <name evidence="1" type="ORF">HPB47_022071</name>
</gene>
<dbReference type="EMBL" id="JABSTQ010009253">
    <property type="protein sequence ID" value="KAG0431129.1"/>
    <property type="molecule type" value="Genomic_DNA"/>
</dbReference>
<evidence type="ECO:0000313" key="2">
    <source>
        <dbReference type="Proteomes" id="UP000805193"/>
    </source>
</evidence>
<sequence>MAPESPAEPGARAIRGRQADGSTSGTKETVAPKNTSTHPEPVLAQSARSRRHRREHARESDSAYTRRPPAPPVEAETRQPLECAFCKQNGERRSFARTHVLKDKLTGHVVCPILKKYKCEMCGATGDNSHTRSYCPQKSGEVFNMALLKETPRNSTDRRKDSQVNSRQSVAKEF</sequence>